<gene>
    <name evidence="1" type="ORF">EPI10_030039</name>
</gene>
<proteinExistence type="predicted"/>
<comment type="caution">
    <text evidence="1">The sequence shown here is derived from an EMBL/GenBank/DDBJ whole genome shotgun (WGS) entry which is preliminary data.</text>
</comment>
<organism evidence="1 2">
    <name type="scientific">Gossypium australe</name>
    <dbReference type="NCBI Taxonomy" id="47621"/>
    <lineage>
        <taxon>Eukaryota</taxon>
        <taxon>Viridiplantae</taxon>
        <taxon>Streptophyta</taxon>
        <taxon>Embryophyta</taxon>
        <taxon>Tracheophyta</taxon>
        <taxon>Spermatophyta</taxon>
        <taxon>Magnoliopsida</taxon>
        <taxon>eudicotyledons</taxon>
        <taxon>Gunneridae</taxon>
        <taxon>Pentapetalae</taxon>
        <taxon>rosids</taxon>
        <taxon>malvids</taxon>
        <taxon>Malvales</taxon>
        <taxon>Malvaceae</taxon>
        <taxon>Malvoideae</taxon>
        <taxon>Gossypium</taxon>
    </lineage>
</organism>
<dbReference type="OrthoDB" id="1883087at2759"/>
<keyword evidence="2" id="KW-1185">Reference proteome</keyword>
<dbReference type="EMBL" id="SMMG02000001">
    <property type="protein sequence ID" value="KAA3486081.1"/>
    <property type="molecule type" value="Genomic_DNA"/>
</dbReference>
<dbReference type="InterPro" id="IPR008974">
    <property type="entry name" value="TRAF-like"/>
</dbReference>
<protein>
    <submittedName>
        <fullName evidence="1">BTB/POZ and MATH domain-containing protein 3 isoform X2</fullName>
    </submittedName>
</protein>
<dbReference type="Gene3D" id="2.60.210.10">
    <property type="entry name" value="Apoptosis, Tumor Necrosis Factor Receptor Associated Protein 2, Chain A"/>
    <property type="match status" value="1"/>
</dbReference>
<dbReference type="AlphaFoldDB" id="A0A5B6WVY8"/>
<evidence type="ECO:0000313" key="2">
    <source>
        <dbReference type="Proteomes" id="UP000325315"/>
    </source>
</evidence>
<dbReference type="PANTHER" id="PTHR46162:SF40">
    <property type="entry name" value="TRAF-LIKE FAMILY PROTEIN"/>
    <property type="match status" value="1"/>
</dbReference>
<accession>A0A5B6WVY8</accession>
<dbReference type="Proteomes" id="UP000325315">
    <property type="component" value="Unassembled WGS sequence"/>
</dbReference>
<sequence>MEKRRERSHLALFKIADATFLPFDGSIRRFHQSKTEWGVSRLLSLDISDNVSMGYLVDDSCIFGAEIFVIKHSGKMECLSMVKKQLNMWQSIVEI</sequence>
<reference evidence="2" key="1">
    <citation type="journal article" date="2019" name="Plant Biotechnol. J.">
        <title>Genome sequencing of the Australian wild diploid species Gossypium australe highlights disease resistance and delayed gland morphogenesis.</title>
        <authorList>
            <person name="Cai Y."/>
            <person name="Cai X."/>
            <person name="Wang Q."/>
            <person name="Wang P."/>
            <person name="Zhang Y."/>
            <person name="Cai C."/>
            <person name="Xu Y."/>
            <person name="Wang K."/>
            <person name="Zhou Z."/>
            <person name="Wang C."/>
            <person name="Geng S."/>
            <person name="Li B."/>
            <person name="Dong Q."/>
            <person name="Hou Y."/>
            <person name="Wang H."/>
            <person name="Ai P."/>
            <person name="Liu Z."/>
            <person name="Yi F."/>
            <person name="Sun M."/>
            <person name="An G."/>
            <person name="Cheng J."/>
            <person name="Zhang Y."/>
            <person name="Shi Q."/>
            <person name="Xie Y."/>
            <person name="Shi X."/>
            <person name="Chang Y."/>
            <person name="Huang F."/>
            <person name="Chen Y."/>
            <person name="Hong S."/>
            <person name="Mi L."/>
            <person name="Sun Q."/>
            <person name="Zhang L."/>
            <person name="Zhou B."/>
            <person name="Peng R."/>
            <person name="Zhang X."/>
            <person name="Liu F."/>
        </authorList>
    </citation>
    <scope>NUCLEOTIDE SEQUENCE [LARGE SCALE GENOMIC DNA]</scope>
    <source>
        <strain evidence="2">cv. PA1801</strain>
    </source>
</reference>
<name>A0A5B6WVY8_9ROSI</name>
<evidence type="ECO:0000313" key="1">
    <source>
        <dbReference type="EMBL" id="KAA3486081.1"/>
    </source>
</evidence>
<dbReference type="PANTHER" id="PTHR46162">
    <property type="entry name" value="TRAF-LIKE FAMILY PROTEIN"/>
    <property type="match status" value="1"/>
</dbReference>
<dbReference type="SUPFAM" id="SSF49599">
    <property type="entry name" value="TRAF domain-like"/>
    <property type="match status" value="1"/>
</dbReference>